<protein>
    <recommendedName>
        <fullName evidence="1">Reverse transcriptase/retrotransposon-derived protein RNase H-like domain-containing protein</fullName>
    </recommendedName>
</protein>
<dbReference type="InterPro" id="IPR043502">
    <property type="entry name" value="DNA/RNA_pol_sf"/>
</dbReference>
<feature type="domain" description="Reverse transcriptase/retrotransposon-derived protein RNase H-like" evidence="1">
    <location>
        <begin position="5"/>
        <end position="65"/>
    </location>
</feature>
<gene>
    <name evidence="2" type="ORF">DILT_LOCUS6803</name>
</gene>
<dbReference type="EMBL" id="UYRU01050375">
    <property type="protein sequence ID" value="VDN10972.1"/>
    <property type="molecule type" value="Genomic_DNA"/>
</dbReference>
<dbReference type="SUPFAM" id="SSF56672">
    <property type="entry name" value="DNA/RNA polymerases"/>
    <property type="match status" value="1"/>
</dbReference>
<dbReference type="Pfam" id="PF17919">
    <property type="entry name" value="RT_RNaseH_2"/>
    <property type="match status" value="1"/>
</dbReference>
<proteinExistence type="predicted"/>
<dbReference type="Proteomes" id="UP000281553">
    <property type="component" value="Unassembled WGS sequence"/>
</dbReference>
<dbReference type="OrthoDB" id="422540at2759"/>
<evidence type="ECO:0000313" key="2">
    <source>
        <dbReference type="EMBL" id="VDN10972.1"/>
    </source>
</evidence>
<keyword evidence="3" id="KW-1185">Reference proteome</keyword>
<dbReference type="InterPro" id="IPR041577">
    <property type="entry name" value="RT_RNaseH_2"/>
</dbReference>
<evidence type="ECO:0000313" key="3">
    <source>
        <dbReference type="Proteomes" id="UP000281553"/>
    </source>
</evidence>
<name>A0A3P7NR56_DIBLA</name>
<organism evidence="2 3">
    <name type="scientific">Dibothriocephalus latus</name>
    <name type="common">Fish tapeworm</name>
    <name type="synonym">Diphyllobothrium latum</name>
    <dbReference type="NCBI Taxonomy" id="60516"/>
    <lineage>
        <taxon>Eukaryota</taxon>
        <taxon>Metazoa</taxon>
        <taxon>Spiralia</taxon>
        <taxon>Lophotrochozoa</taxon>
        <taxon>Platyhelminthes</taxon>
        <taxon>Cestoda</taxon>
        <taxon>Eucestoda</taxon>
        <taxon>Diphyllobothriidea</taxon>
        <taxon>Diphyllobothriidae</taxon>
        <taxon>Dibothriocephalus</taxon>
    </lineage>
</organism>
<sequence length="67" mass="7187">MLTLSEEAVKSFNDVKAALAKATLLAHPHLHVDLTLIEDASSTGVRASLQQTVGIVFQPLAFFPKQA</sequence>
<evidence type="ECO:0000259" key="1">
    <source>
        <dbReference type="Pfam" id="PF17919"/>
    </source>
</evidence>
<reference evidence="2 3" key="1">
    <citation type="submission" date="2018-11" db="EMBL/GenBank/DDBJ databases">
        <authorList>
            <consortium name="Pathogen Informatics"/>
        </authorList>
    </citation>
    <scope>NUCLEOTIDE SEQUENCE [LARGE SCALE GENOMIC DNA]</scope>
</reference>
<accession>A0A3P7NR56</accession>
<dbReference type="AlphaFoldDB" id="A0A3P7NR56"/>